<evidence type="ECO:0000256" key="1">
    <source>
        <dbReference type="ARBA" id="ARBA00022801"/>
    </source>
</evidence>
<organism evidence="6 7">
    <name type="scientific">Absicoccus porci</name>
    <dbReference type="NCBI Taxonomy" id="2486576"/>
    <lineage>
        <taxon>Bacteria</taxon>
        <taxon>Bacillati</taxon>
        <taxon>Bacillota</taxon>
        <taxon>Erysipelotrichia</taxon>
        <taxon>Erysipelotrichales</taxon>
        <taxon>Erysipelotrichaceae</taxon>
        <taxon>Absicoccus</taxon>
    </lineage>
</organism>
<dbReference type="Pfam" id="PF01734">
    <property type="entry name" value="Patatin"/>
    <property type="match status" value="1"/>
</dbReference>
<dbReference type="AlphaFoldDB" id="A0A3N0I3M4"/>
<dbReference type="OrthoDB" id="9802424at2"/>
<dbReference type="PANTHER" id="PTHR14226">
    <property type="entry name" value="NEUROPATHY TARGET ESTERASE/SWISS CHEESE D.MELANOGASTER"/>
    <property type="match status" value="1"/>
</dbReference>
<dbReference type="PROSITE" id="PS51635">
    <property type="entry name" value="PNPLA"/>
    <property type="match status" value="1"/>
</dbReference>
<dbReference type="GO" id="GO:0016042">
    <property type="term" value="P:lipid catabolic process"/>
    <property type="evidence" value="ECO:0007669"/>
    <property type="project" value="UniProtKB-UniRule"/>
</dbReference>
<keyword evidence="1 4" id="KW-0378">Hydrolase</keyword>
<gene>
    <name evidence="6" type="ORF">EDX97_00510</name>
</gene>
<evidence type="ECO:0000313" key="7">
    <source>
        <dbReference type="Proteomes" id="UP000276568"/>
    </source>
</evidence>
<evidence type="ECO:0000259" key="5">
    <source>
        <dbReference type="PROSITE" id="PS51635"/>
    </source>
</evidence>
<evidence type="ECO:0000256" key="2">
    <source>
        <dbReference type="ARBA" id="ARBA00022963"/>
    </source>
</evidence>
<keyword evidence="2 4" id="KW-0442">Lipid degradation</keyword>
<sequence>MTRIGLVCEGGGMKCAYGAAILDKFLDDKITFDYCIGASAGSANLASYLAGQRGRNIRFYTKWIKNPEFFGKKSFLKTGDLFGLHYIYGTLTNSTGKDPINYQAIMDNPSEFELVATDAKTGKPVYFDKSVMKQDDYRAIMASSAIPAACHPIQIGKDRYYDGGVSDAIPCQRALDKGCDKLVVITSKPRDYVKEPEAHKKLYHALCAKYPATIKDLDRRHIMYKQEQDLMFDLEKKHKAFIFAPSEHLPMSTTSMDPKENEQLYSLGMYDYVKLNKAFQAFIEDAR</sequence>
<reference evidence="6 7" key="1">
    <citation type="submission" date="2018-11" db="EMBL/GenBank/DDBJ databases">
        <title>Clostridium sp. nov., a member of the family Erysipelotrichaceae isolated from pig faeces.</title>
        <authorList>
            <person name="Chang Y.-H."/>
        </authorList>
    </citation>
    <scope>NUCLEOTIDE SEQUENCE [LARGE SCALE GENOMIC DNA]</scope>
    <source>
        <strain evidence="6 7">YH-panp20</strain>
    </source>
</reference>
<evidence type="ECO:0000313" key="6">
    <source>
        <dbReference type="EMBL" id="RNM31090.1"/>
    </source>
</evidence>
<dbReference type="InterPro" id="IPR045943">
    <property type="entry name" value="DUF6363"/>
</dbReference>
<dbReference type="Proteomes" id="UP000276568">
    <property type="component" value="Unassembled WGS sequence"/>
</dbReference>
<dbReference type="Gene3D" id="3.40.1090.10">
    <property type="entry name" value="Cytosolic phospholipase A2 catalytic domain"/>
    <property type="match status" value="2"/>
</dbReference>
<protein>
    <submittedName>
        <fullName evidence="6">Patatin family protein</fullName>
    </submittedName>
</protein>
<keyword evidence="3 4" id="KW-0443">Lipid metabolism</keyword>
<dbReference type="PANTHER" id="PTHR14226:SF25">
    <property type="entry name" value="PHOSPHOESTERASE"/>
    <property type="match status" value="1"/>
</dbReference>
<keyword evidence="7" id="KW-1185">Reference proteome</keyword>
<dbReference type="InterPro" id="IPR016035">
    <property type="entry name" value="Acyl_Trfase/lysoPLipase"/>
</dbReference>
<dbReference type="InterPro" id="IPR050301">
    <property type="entry name" value="NTE"/>
</dbReference>
<comment type="caution">
    <text evidence="4">Lacks conserved residue(s) required for the propagation of feature annotation.</text>
</comment>
<feature type="short sequence motif" description="GXSXG" evidence="4">
    <location>
        <begin position="37"/>
        <end position="41"/>
    </location>
</feature>
<dbReference type="InterPro" id="IPR037483">
    <property type="entry name" value="YjjU-like"/>
</dbReference>
<feature type="active site" description="Proton acceptor" evidence="4">
    <location>
        <position position="162"/>
    </location>
</feature>
<evidence type="ECO:0000256" key="3">
    <source>
        <dbReference type="ARBA" id="ARBA00023098"/>
    </source>
</evidence>
<feature type="domain" description="PNPLA" evidence="5">
    <location>
        <begin position="6"/>
        <end position="175"/>
    </location>
</feature>
<name>A0A3N0I3M4_9FIRM</name>
<dbReference type="CDD" id="cd07208">
    <property type="entry name" value="Pat_hypo_Ecoli_yjju_like"/>
    <property type="match status" value="1"/>
</dbReference>
<dbReference type="EMBL" id="RJQC01000001">
    <property type="protein sequence ID" value="RNM31090.1"/>
    <property type="molecule type" value="Genomic_DNA"/>
</dbReference>
<feature type="short sequence motif" description="DGA/G" evidence="4">
    <location>
        <begin position="162"/>
        <end position="164"/>
    </location>
</feature>
<dbReference type="SUPFAM" id="SSF52151">
    <property type="entry name" value="FabD/lysophospholipase-like"/>
    <property type="match status" value="1"/>
</dbReference>
<accession>A0A3N0I3M4</accession>
<evidence type="ECO:0000256" key="4">
    <source>
        <dbReference type="PROSITE-ProRule" id="PRU01161"/>
    </source>
</evidence>
<dbReference type="Pfam" id="PF19890">
    <property type="entry name" value="DUF6363"/>
    <property type="match status" value="1"/>
</dbReference>
<dbReference type="RefSeq" id="WP_128519270.1">
    <property type="nucleotide sequence ID" value="NZ_JALFCT010000005.1"/>
</dbReference>
<proteinExistence type="predicted"/>
<dbReference type="InterPro" id="IPR002641">
    <property type="entry name" value="PNPLA_dom"/>
</dbReference>
<comment type="caution">
    <text evidence="6">The sequence shown here is derived from an EMBL/GenBank/DDBJ whole genome shotgun (WGS) entry which is preliminary data.</text>
</comment>
<dbReference type="GO" id="GO:0016787">
    <property type="term" value="F:hydrolase activity"/>
    <property type="evidence" value="ECO:0007669"/>
    <property type="project" value="UniProtKB-UniRule"/>
</dbReference>
<feature type="active site" description="Nucleophile" evidence="4">
    <location>
        <position position="39"/>
    </location>
</feature>